<dbReference type="Pfam" id="PF07893">
    <property type="entry name" value="DUF1668"/>
    <property type="match status" value="1"/>
</dbReference>
<evidence type="ECO:0000256" key="4">
    <source>
        <dbReference type="SAM" id="MobiDB-lite"/>
    </source>
</evidence>
<dbReference type="InterPro" id="IPR012871">
    <property type="entry name" value="DUF1668_ORYSA"/>
</dbReference>
<keyword evidence="1" id="KW-0677">Repeat</keyword>
<accession>A0AAV5FDF9</accession>
<dbReference type="PANTHER" id="PTHR47205:SF1">
    <property type="entry name" value="OS07G0599000 PROTEIN"/>
    <property type="match status" value="1"/>
</dbReference>
<dbReference type="InterPro" id="IPR002885">
    <property type="entry name" value="PPR_rpt"/>
</dbReference>
<evidence type="ECO:0000256" key="1">
    <source>
        <dbReference type="ARBA" id="ARBA00022737"/>
    </source>
</evidence>
<dbReference type="NCBIfam" id="TIGR00756">
    <property type="entry name" value="PPR"/>
    <property type="match status" value="1"/>
</dbReference>
<organism evidence="5 6">
    <name type="scientific">Eleusine coracana subsp. coracana</name>
    <dbReference type="NCBI Taxonomy" id="191504"/>
    <lineage>
        <taxon>Eukaryota</taxon>
        <taxon>Viridiplantae</taxon>
        <taxon>Streptophyta</taxon>
        <taxon>Embryophyta</taxon>
        <taxon>Tracheophyta</taxon>
        <taxon>Spermatophyta</taxon>
        <taxon>Magnoliopsida</taxon>
        <taxon>Liliopsida</taxon>
        <taxon>Poales</taxon>
        <taxon>Poaceae</taxon>
        <taxon>PACMAD clade</taxon>
        <taxon>Chloridoideae</taxon>
        <taxon>Cynodonteae</taxon>
        <taxon>Eleusininae</taxon>
        <taxon>Eleusine</taxon>
    </lineage>
</organism>
<reference evidence="5" key="1">
    <citation type="journal article" date="2018" name="DNA Res.">
        <title>Multiple hybrid de novo genome assembly of finger millet, an orphan allotetraploid crop.</title>
        <authorList>
            <person name="Hatakeyama M."/>
            <person name="Aluri S."/>
            <person name="Balachadran M.T."/>
            <person name="Sivarajan S.R."/>
            <person name="Patrignani A."/>
            <person name="Gruter S."/>
            <person name="Poveda L."/>
            <person name="Shimizu-Inatsugi R."/>
            <person name="Baeten J."/>
            <person name="Francoijs K.J."/>
            <person name="Nataraja K.N."/>
            <person name="Reddy Y.A.N."/>
            <person name="Phadnis S."/>
            <person name="Ravikumar R.L."/>
            <person name="Schlapbach R."/>
            <person name="Sreeman S.M."/>
            <person name="Shimizu K.K."/>
        </authorList>
    </citation>
    <scope>NUCLEOTIDE SEQUENCE</scope>
</reference>
<feature type="region of interest" description="Disordered" evidence="4">
    <location>
        <begin position="96"/>
        <end position="132"/>
    </location>
</feature>
<feature type="repeat" description="PPR" evidence="3">
    <location>
        <begin position="555"/>
        <end position="589"/>
    </location>
</feature>
<proteinExistence type="predicted"/>
<dbReference type="Pfam" id="PF01535">
    <property type="entry name" value="PPR"/>
    <property type="match status" value="1"/>
</dbReference>
<sequence>MSPPCPWQWAQLHNHPPTRHSANSTPGLIAPAHLKISAAVFPPVRHAFSHPAKTLILTAMAAAAAATSLLLRRQRNLHAPHLLLLRAAISSSRALPQEPALSPDATAPDPVGASPLPPNPSTGSPFYGENWRNPAAANPPSSLLPAVVAGGPFAAHNPMTAYSATLDAAGLKETFAKYMAEQRWEDMKQLFEFWVRSLDAATGKPNRPDVDLFNHYLRANLMAGALPHELLDLADHMREFDIEPNTASHNLVLKSMVAAQEADGAEKLVERMLQTGTLPDDESYNLLVGLLIRQNRVDSALKYLDLMIKSYTISVNVFTDYVRACLRSGRLDPLASVIEKCKATDKNKILCPQWPLCIDIAEAAFEANNSKLALFALEFLARWIVRGENAKPPVQLSVNEGLVISALSAAGRTFNTDLLNAAWSLLRKSLRQKRAPTPETYLAKIYAHSSIGQLQRAFGTLREFENAYGNSEDIDLELFSPFTSLHPLVVACSKGGFTKLDSVYVQLENLSHADPPYKSVAALNCVILGCANIWDLDRAYETFQAISSKFELTPDIHSYNALLNAFGKKKRTEEACNVFDHLLSIGVKPNATTYSLLVDIHIVNKDPKAALAVIDQMVAAGFTPSKDTLKKVRRRCSRESDFDSDEKVQSLAKQFNYRMGDLTGRIELCIVKCLPLGGRRDSDDHKPKSVPVALFIPCPDPTPTWMTLTSPVVEAASSSWTGILNRLSRAISFEVFLFRKRSRSVCSNSEPVCKPLPPPPTAVTTCPEISYGLVDGVSRVCISVEGIGTYCLDMVSYVWREAGEWTLPFYGKFKYVSVLKLWFGITEDRLLVTAEHSTMDSQPRLLGT</sequence>
<dbReference type="InterPro" id="IPR044605">
    <property type="entry name" value="At1g26460-like"/>
</dbReference>
<protein>
    <recommendedName>
        <fullName evidence="7">Pentatricopeptide repeat-containing protein</fullName>
    </recommendedName>
</protein>
<dbReference type="Pfam" id="PF13041">
    <property type="entry name" value="PPR_2"/>
    <property type="match status" value="1"/>
</dbReference>
<dbReference type="PANTHER" id="PTHR47205">
    <property type="entry name" value="OS07G0599000 PROTEIN"/>
    <property type="match status" value="1"/>
</dbReference>
<keyword evidence="6" id="KW-1185">Reference proteome</keyword>
<dbReference type="Proteomes" id="UP001054889">
    <property type="component" value="Unassembled WGS sequence"/>
</dbReference>
<feature type="repeat" description="PPR" evidence="3">
    <location>
        <begin position="245"/>
        <end position="279"/>
    </location>
</feature>
<dbReference type="InterPro" id="IPR011990">
    <property type="entry name" value="TPR-like_helical_dom_sf"/>
</dbReference>
<evidence type="ECO:0000313" key="6">
    <source>
        <dbReference type="Proteomes" id="UP001054889"/>
    </source>
</evidence>
<keyword evidence="2" id="KW-0809">Transit peptide</keyword>
<reference evidence="5" key="2">
    <citation type="submission" date="2021-12" db="EMBL/GenBank/DDBJ databases">
        <title>Resequencing data analysis of finger millet.</title>
        <authorList>
            <person name="Hatakeyama M."/>
            <person name="Aluri S."/>
            <person name="Balachadran M.T."/>
            <person name="Sivarajan S.R."/>
            <person name="Poveda L."/>
            <person name="Shimizu-Inatsugi R."/>
            <person name="Schlapbach R."/>
            <person name="Sreeman S.M."/>
            <person name="Shimizu K.K."/>
        </authorList>
    </citation>
    <scope>NUCLEOTIDE SEQUENCE</scope>
</reference>
<dbReference type="PROSITE" id="PS51375">
    <property type="entry name" value="PPR"/>
    <property type="match status" value="3"/>
</dbReference>
<dbReference type="Gene3D" id="1.25.40.10">
    <property type="entry name" value="Tetratricopeptide repeat domain"/>
    <property type="match status" value="2"/>
</dbReference>
<comment type="caution">
    <text evidence="5">The sequence shown here is derived from an EMBL/GenBank/DDBJ whole genome shotgun (WGS) entry which is preliminary data.</text>
</comment>
<evidence type="ECO:0000313" key="5">
    <source>
        <dbReference type="EMBL" id="GJN32975.1"/>
    </source>
</evidence>
<dbReference type="AlphaFoldDB" id="A0AAV5FDF9"/>
<evidence type="ECO:0008006" key="7">
    <source>
        <dbReference type="Google" id="ProtNLM"/>
    </source>
</evidence>
<feature type="repeat" description="PPR" evidence="3">
    <location>
        <begin position="590"/>
        <end position="624"/>
    </location>
</feature>
<gene>
    <name evidence="5" type="primary">gb21527</name>
    <name evidence="5" type="ORF">PR202_gb21527</name>
</gene>
<dbReference type="EMBL" id="BQKI01000084">
    <property type="protein sequence ID" value="GJN32975.1"/>
    <property type="molecule type" value="Genomic_DNA"/>
</dbReference>
<name>A0AAV5FDF9_ELECO</name>
<evidence type="ECO:0000256" key="2">
    <source>
        <dbReference type="ARBA" id="ARBA00022946"/>
    </source>
</evidence>
<evidence type="ECO:0000256" key="3">
    <source>
        <dbReference type="PROSITE-ProRule" id="PRU00708"/>
    </source>
</evidence>